<accession>A0ABN3V0E4</accession>
<dbReference type="InterPro" id="IPR034768">
    <property type="entry name" value="4FE4S_WBL"/>
</dbReference>
<organism evidence="3 4">
    <name type="scientific">Saccharopolyspora taberi</name>
    <dbReference type="NCBI Taxonomy" id="60895"/>
    <lineage>
        <taxon>Bacteria</taxon>
        <taxon>Bacillati</taxon>
        <taxon>Actinomycetota</taxon>
        <taxon>Actinomycetes</taxon>
        <taxon>Pseudonocardiales</taxon>
        <taxon>Pseudonocardiaceae</taxon>
        <taxon>Saccharopolyspora</taxon>
    </lineage>
</organism>
<evidence type="ECO:0000313" key="4">
    <source>
        <dbReference type="Proteomes" id="UP001500979"/>
    </source>
</evidence>
<dbReference type="PROSITE" id="PS51674">
    <property type="entry name" value="4FE4S_WBL"/>
    <property type="match status" value="1"/>
</dbReference>
<gene>
    <name evidence="3" type="ORF">GCM10010470_01830</name>
</gene>
<protein>
    <recommendedName>
        <fullName evidence="2">4Fe-4S Wbl-type domain-containing protein</fullName>
    </recommendedName>
</protein>
<dbReference type="EMBL" id="BAAAUX010000001">
    <property type="protein sequence ID" value="GAA2773724.1"/>
    <property type="molecule type" value="Genomic_DNA"/>
</dbReference>
<evidence type="ECO:0000256" key="1">
    <source>
        <dbReference type="SAM" id="MobiDB-lite"/>
    </source>
</evidence>
<dbReference type="Pfam" id="PF02467">
    <property type="entry name" value="Whib"/>
    <property type="match status" value="1"/>
</dbReference>
<feature type="region of interest" description="Disordered" evidence="1">
    <location>
        <begin position="1"/>
        <end position="27"/>
    </location>
</feature>
<evidence type="ECO:0000313" key="3">
    <source>
        <dbReference type="EMBL" id="GAA2773724.1"/>
    </source>
</evidence>
<dbReference type="Proteomes" id="UP001500979">
    <property type="component" value="Unassembled WGS sequence"/>
</dbReference>
<dbReference type="RefSeq" id="WP_344677366.1">
    <property type="nucleotide sequence ID" value="NZ_BAAAUX010000001.1"/>
</dbReference>
<keyword evidence="4" id="KW-1185">Reference proteome</keyword>
<sequence length="192" mass="21624">MTTTITPLFRCEHPRTPENTASNGSLPPRCRTCRNAQVSRRRRANRENTCINGHPWTEVSTERRMSHGKLVRRCRICRQHQERSDTIILPGTAPQSIVADRGVIENAACAGADLTDFFPAEGEQGIPERACRAARVYCARCPMRQRCGDQATAARDQGLWGGAWRSVDSAFKNRYRITLLVEESVIQDRRSA</sequence>
<comment type="caution">
    <text evidence="3">The sequence shown here is derived from an EMBL/GenBank/DDBJ whole genome shotgun (WGS) entry which is preliminary data.</text>
</comment>
<evidence type="ECO:0000259" key="2">
    <source>
        <dbReference type="PROSITE" id="PS51674"/>
    </source>
</evidence>
<proteinExistence type="predicted"/>
<feature type="domain" description="4Fe-4S Wbl-type" evidence="2">
    <location>
        <begin position="108"/>
        <end position="170"/>
    </location>
</feature>
<name>A0ABN3V0E4_9PSEU</name>
<reference evidence="3 4" key="1">
    <citation type="journal article" date="2019" name="Int. J. Syst. Evol. Microbiol.">
        <title>The Global Catalogue of Microorganisms (GCM) 10K type strain sequencing project: providing services to taxonomists for standard genome sequencing and annotation.</title>
        <authorList>
            <consortium name="The Broad Institute Genomics Platform"/>
            <consortium name="The Broad Institute Genome Sequencing Center for Infectious Disease"/>
            <person name="Wu L."/>
            <person name="Ma J."/>
        </authorList>
    </citation>
    <scope>NUCLEOTIDE SEQUENCE [LARGE SCALE GENOMIC DNA]</scope>
    <source>
        <strain evidence="3 4">JCM 9383</strain>
    </source>
</reference>